<dbReference type="Proteomes" id="UP001163324">
    <property type="component" value="Chromosome 3"/>
</dbReference>
<protein>
    <submittedName>
        <fullName evidence="1">Uncharacterized protein</fullName>
    </submittedName>
</protein>
<dbReference type="EMBL" id="CM047942">
    <property type="protein sequence ID" value="KAI9901535.1"/>
    <property type="molecule type" value="Genomic_DNA"/>
</dbReference>
<organism evidence="1 2">
    <name type="scientific">Trichothecium roseum</name>
    <dbReference type="NCBI Taxonomy" id="47278"/>
    <lineage>
        <taxon>Eukaryota</taxon>
        <taxon>Fungi</taxon>
        <taxon>Dikarya</taxon>
        <taxon>Ascomycota</taxon>
        <taxon>Pezizomycotina</taxon>
        <taxon>Sordariomycetes</taxon>
        <taxon>Hypocreomycetidae</taxon>
        <taxon>Hypocreales</taxon>
        <taxon>Hypocreales incertae sedis</taxon>
        <taxon>Trichothecium</taxon>
    </lineage>
</organism>
<proteinExistence type="predicted"/>
<comment type="caution">
    <text evidence="1">The sequence shown here is derived from an EMBL/GenBank/DDBJ whole genome shotgun (WGS) entry which is preliminary data.</text>
</comment>
<sequence length="524" mass="57843">MVSTGFTTEVTITTTNTQPPPSSWLSSISAIMCAPLASCFGRKPRRSKSPPLTTTSISWPVGRTSDQDLLIGSDEKQLPTTRTQPAREALPVARQGSGTQRPATSERIPRKSFGSMRSGAPGKKRWRSDGSRRPKISKPTDFRHLETGSFHFPPPEPQPQPQSQPLPSQLRSARPERSTSFRPLELSIYLHNNRMSPLLPQFDIPSTLPPPEPTHLRHRLDDDHKLFHQKSHQSIPFHIPRKAVGSINSDANEDNAPNAPAIPPKASGRARAYTSPEVDAIKDRVADAMNEIERLQKKIDDVIERQSVYSSSRPSTSHSMAHTALDLELEPMPTIPALPPSEPSFAARLNCEVERPQTAPLAVPFEHANRSQTFGGEPQTQTTASTPTYPYRDDTPLPPPLPLVLRPPLRKKKSFSRVSTWLFPERQHSRNISLDSVTNLPQPVKGTDGFYQCVPDGSRAGRQSFDSVGTVTTWESDDEHRTVPTTWSPGSTPASKQGESQSLERVATFGSRPPPRKSSLAIST</sequence>
<keyword evidence="2" id="KW-1185">Reference proteome</keyword>
<gene>
    <name evidence="1" type="ORF">N3K66_003352</name>
</gene>
<accession>A0ACC0V6H9</accession>
<name>A0ACC0V6H9_9HYPO</name>
<reference evidence="1" key="1">
    <citation type="submission" date="2022-10" db="EMBL/GenBank/DDBJ databases">
        <title>Complete Genome of Trichothecium roseum strain YXFP-22015, a Plant Pathogen Isolated from Citrus.</title>
        <authorList>
            <person name="Wang Y."/>
            <person name="Zhu L."/>
        </authorList>
    </citation>
    <scope>NUCLEOTIDE SEQUENCE</scope>
    <source>
        <strain evidence="1">YXFP-22015</strain>
    </source>
</reference>
<evidence type="ECO:0000313" key="2">
    <source>
        <dbReference type="Proteomes" id="UP001163324"/>
    </source>
</evidence>
<evidence type="ECO:0000313" key="1">
    <source>
        <dbReference type="EMBL" id="KAI9901535.1"/>
    </source>
</evidence>